<gene>
    <name evidence="4" type="primary">LOC116301996</name>
</gene>
<feature type="coiled-coil region" evidence="1">
    <location>
        <begin position="1412"/>
        <end position="1509"/>
    </location>
</feature>
<sequence>MSEPETSSEGIPAQSDLTCSFERSVQAADSTLKQLATTKETFSNFEAFYKKFVAELNEVHEEHHLELYNCQTKIDDLLKEKAVIEEQFRISRKQTRKYKEELAAVKRKQAEAEWENEKKAREISALTVTSERLKTEKKNLELEVASLMKKLGSTGQLRSLTAAKEEENSMLDVVKQEVEQLESSYRVAMEEKEALHVDIVSLQKHMAELQTEYKNNEKELQTQTQNANVKAYKAEMQLKNITRQKETLASQLEECQKELRKAKDRCLALERQKGESQEMAESYKDEINVKRRQIETLNDLNQTLENKLDTMTKELCIPEAASELLASQDESLIQDLELSESKIQDLEKSLQTTRNENQDLERDVIISRNKITGLEESNQRLQEEIRELERHLKVARDNASTLETELFKQTNRYSQLQGELNQLREQENDLQSQLIDSNQRNTEMERHLEQALEENEEVKENALLADRKIDDLIELLKRSEDSNNQLEEKISALKNQMSKIEGQNESNIKQIAKLKTEVDNERGKKKKVEKELLVVTSRLDEAQRGMERINRENEIKERFSGELKKVKKTNEEKLQNLNEKLGKLEAKLEVTEEEKRDLHQVALDLQNRIKELEADNNLCVQEKDRLDLDIEQLCKKINGLQSNLNVCEHERHEFEHQAALLQQKVKKYEAELSEIMKNNADLEAKIQQAISSTCQSNDEIAELKRQVNEYKRAADEIGREVAKKDKQLEKLREKIMAVTAYSETVQDELGHTKSLLQTRDKEKNELEEHFRLINNEVKRVKDMESVATKRKEQLEGEVEWLRGKLQGMEKDVGKSRDAKLMKQLEHERAKVNENQKEVDSLKSKIDSLETEADVSKKDVHAVTEDLQVAEETILNLSCNLERSLEEKNEETRRSYLLENSLKDMEKELHLSRTMKEDAEEEVCAAKKKIAQLESKVDALDKSRSLIKDQLDAVNDDLMNKKEEIMRLQSKITEQVKTNEYLNHVISKKDHVIQESRDRVWTCEADLDEVRRKLRDNQVTAEGLKAENVEYEKRFLLYQENIRKMERDLFKEREANDTLNHQKSAQTLQVNNLQNEINSLRKKRDHYKNEYENAQGSIRRAKQGLLTANHRIREKEVSSVKNLMEMKEKENAISRLRESNIALETELICAKTDLETLRRHFEQSQEKMKELEQSLEEAGVITSRTLKTTMNTVDIEEKDDMDGDSGDVSAKGSRTQSGERVIKEKINGNQKQVSVKDEKILSLNRRIFDMESELLDLKREKDKIESNDENLEKENRELKRELLDAKGKMSDLEVKLKYEYEEKALAESLLNDSRKRTNEMQEKLLKLQQQIVEIQLVNEIVNESEKMERKYPVNQGKAGKYVHDKKVEKVDNENVLFQKDLTEHEESNDTNIEKEKELLSETHAKVSKWESLYEITKQRKSELEKVITNLQNKYELLRGSQKETLGELERAKEDVKTMSNRCDDLELQLEKAVKSKGGLEKQLEEREMKLGILEDRVGEACLKLEEAQRESQKQSKEKIPAAEAIESYVETCTSPLLKNTEKAPDRNSGTIVFEENLPNIERQEEGILKKEEKLAKEIEELRVNNEELKKEIYHLQARETLGKIQKASHKNVMRKLGENESHEENEEMESQESDLSSIKMAYNTLINDILKLSEHLQNYQLNVFEWEDNHDLIVVANERLLSCFSALQALFSDLDASFKELNESISVSDSNSDRVHKSLGSNNETIEKQMSGKDITENGNNGNLENNLSDDNVANLRDEIYRLKRDNIMLKECNEKLLKTVKELEKKAHLIQEEPQETETLCTVPTENVIQTEQGMELYAFLRDEGQREVCGTFSSYVGPISHAGDRYSKADVVCSISIKDVTSKDGVTEKYVTSKEDVTNKDDVTIEEDVTSKDDVICKENVTNKAVVTSKENVTNKDEESNKEDEGNKDVINKDNLFGDQNDREGRMPKDSYLSEKDNEVVGEKEKWLELELTSAKRKIKELESLLQSSTTTLDGRSELVRNHKNWEIGKSKEEIIMNENENVNEKSSDKKDVIHDDSTTAHLDGDSESVKDDKNVGNGKSKEVMRVNENVEEKENGKPKKKKVGENNEEGSSGKKDVIQELQEQNQELISEVKNYMDYKERVDALIRTLRKQVATLQKELEKYRTENLFDFKTRKNEEFFQSPIPKEFSVPTRRFFSDNKGKSSPRLRNFPVRYDRTASSIPSTNSNIGDVRAMSTPNPDREMEFEQGFLPEISSLNLTEDISDKVEATLEASTADEKQDLSLRQNDSVSENVYGNEKEDDESSLAGSCHTKNNNSVKHIEQEKQDAVDEKQHEQDKSIENEFPSIGNKESQFARQQASRSRDQEVSGPSDGRNDFRSSVTSIPNRSAGLGVVPAYIGQITGRRSYRANKSASRTYPFTRKYV</sequence>
<organism evidence="3 4">
    <name type="scientific">Actinia tenebrosa</name>
    <name type="common">Australian red waratah sea anemone</name>
    <dbReference type="NCBI Taxonomy" id="6105"/>
    <lineage>
        <taxon>Eukaryota</taxon>
        <taxon>Metazoa</taxon>
        <taxon>Cnidaria</taxon>
        <taxon>Anthozoa</taxon>
        <taxon>Hexacorallia</taxon>
        <taxon>Actiniaria</taxon>
        <taxon>Actiniidae</taxon>
        <taxon>Actinia</taxon>
    </lineage>
</organism>
<feature type="region of interest" description="Disordered" evidence="2">
    <location>
        <begin position="2255"/>
        <end position="2369"/>
    </location>
</feature>
<dbReference type="RefSeq" id="XP_031567037.1">
    <property type="nucleotide sequence ID" value="XM_031711177.1"/>
</dbReference>
<evidence type="ECO:0000313" key="3">
    <source>
        <dbReference type="Proteomes" id="UP000515163"/>
    </source>
</evidence>
<dbReference type="InParanoid" id="A0A6P8IJV8"/>
<dbReference type="Proteomes" id="UP000515163">
    <property type="component" value="Unplaced"/>
</dbReference>
<feature type="coiled-coil region" evidence="1">
    <location>
        <begin position="1766"/>
        <end position="1793"/>
    </location>
</feature>
<feature type="compositionally biased region" description="Basic and acidic residues" evidence="2">
    <location>
        <begin position="1941"/>
        <end position="1952"/>
    </location>
</feature>
<feature type="coiled-coil region" evidence="1">
    <location>
        <begin position="1006"/>
        <end position="1180"/>
    </location>
</feature>
<feature type="coiled-coil region" evidence="1">
    <location>
        <begin position="1966"/>
        <end position="1993"/>
    </location>
</feature>
<feature type="compositionally biased region" description="Low complexity" evidence="2">
    <location>
        <begin position="1736"/>
        <end position="1746"/>
    </location>
</feature>
<dbReference type="Gene3D" id="1.10.287.1490">
    <property type="match status" value="1"/>
</dbReference>
<proteinExistence type="predicted"/>
<dbReference type="KEGG" id="aten:116301996"/>
<feature type="coiled-coil region" evidence="1">
    <location>
        <begin position="1559"/>
        <end position="1597"/>
    </location>
</feature>
<feature type="region of interest" description="Disordered" evidence="2">
    <location>
        <begin position="1910"/>
        <end position="1952"/>
    </location>
</feature>
<feature type="region of interest" description="Disordered" evidence="2">
    <location>
        <begin position="2021"/>
        <end position="2100"/>
    </location>
</feature>
<evidence type="ECO:0000313" key="4">
    <source>
        <dbReference type="RefSeq" id="XP_031567037.1"/>
    </source>
</evidence>
<dbReference type="OrthoDB" id="7311754at2759"/>
<reference evidence="4" key="1">
    <citation type="submission" date="2025-08" db="UniProtKB">
        <authorList>
            <consortium name="RefSeq"/>
        </authorList>
    </citation>
    <scope>IDENTIFICATION</scope>
    <source>
        <tissue evidence="4">Tentacle</tissue>
    </source>
</reference>
<feature type="region of interest" description="Disordered" evidence="2">
    <location>
        <begin position="2200"/>
        <end position="2224"/>
    </location>
</feature>
<feature type="compositionally biased region" description="Basic and acidic residues" evidence="2">
    <location>
        <begin position="2024"/>
        <end position="2079"/>
    </location>
</feature>
<feature type="compositionally biased region" description="Polar residues" evidence="2">
    <location>
        <begin position="2330"/>
        <end position="2341"/>
    </location>
</feature>
<keyword evidence="3" id="KW-1185">Reference proteome</keyword>
<dbReference type="SUPFAM" id="SSF57997">
    <property type="entry name" value="Tropomyosin"/>
    <property type="match status" value="3"/>
</dbReference>
<feature type="unsure residue" description="E or Q" evidence="4">
    <location>
        <position position="1171"/>
    </location>
</feature>
<feature type="region of interest" description="Disordered" evidence="2">
    <location>
        <begin position="1708"/>
        <end position="1748"/>
    </location>
</feature>
<evidence type="ECO:0000256" key="2">
    <source>
        <dbReference type="SAM" id="MobiDB-lite"/>
    </source>
</evidence>
<keyword evidence="1" id="KW-0175">Coiled coil</keyword>
<feature type="compositionally biased region" description="Polar residues" evidence="2">
    <location>
        <begin position="2264"/>
        <end position="2275"/>
    </location>
</feature>
<name>A0A6P8IJV8_ACTTE</name>
<feature type="coiled-coil region" evidence="1">
    <location>
        <begin position="1239"/>
        <end position="1329"/>
    </location>
</feature>
<feature type="coiled-coil region" evidence="1">
    <location>
        <begin position="763"/>
        <end position="970"/>
    </location>
</feature>
<feature type="coiled-coil region" evidence="1">
    <location>
        <begin position="95"/>
        <end position="531"/>
    </location>
</feature>
<evidence type="ECO:0000256" key="1">
    <source>
        <dbReference type="SAM" id="Coils"/>
    </source>
</evidence>
<feature type="coiled-coil region" evidence="1">
    <location>
        <begin position="560"/>
        <end position="734"/>
    </location>
</feature>
<feature type="compositionally biased region" description="Basic and acidic residues" evidence="2">
    <location>
        <begin position="2300"/>
        <end position="2322"/>
    </location>
</feature>
<feature type="compositionally biased region" description="Basic and acidic residues" evidence="2">
    <location>
        <begin position="1724"/>
        <end position="1735"/>
    </location>
</feature>
<dbReference type="PANTHER" id="PTHR23159:SF31">
    <property type="entry name" value="CENTROSOME-ASSOCIATED PROTEIN CEP250 ISOFORM X1"/>
    <property type="match status" value="1"/>
</dbReference>
<dbReference type="PANTHER" id="PTHR23159">
    <property type="entry name" value="CENTROSOMAL PROTEIN 2"/>
    <property type="match status" value="1"/>
</dbReference>
<feature type="compositionally biased region" description="Polar residues" evidence="2">
    <location>
        <begin position="2200"/>
        <end position="2210"/>
    </location>
</feature>
<feature type="region of interest" description="Disordered" evidence="2">
    <location>
        <begin position="1196"/>
        <end position="1218"/>
    </location>
</feature>
<protein>
    <submittedName>
        <fullName evidence="4">Leucine-rich repeat-containing protein DDB_G0290503</fullName>
    </submittedName>
</protein>
<feature type="compositionally biased region" description="Basic and acidic residues" evidence="2">
    <location>
        <begin position="1914"/>
        <end position="1933"/>
    </location>
</feature>
<accession>A0A6P8IJV8</accession>